<evidence type="ECO:0000259" key="6">
    <source>
        <dbReference type="Pfam" id="PF04932"/>
    </source>
</evidence>
<dbReference type="AlphaFoldDB" id="A0A511N459"/>
<evidence type="ECO:0000256" key="2">
    <source>
        <dbReference type="ARBA" id="ARBA00022692"/>
    </source>
</evidence>
<feature type="transmembrane region" description="Helical" evidence="5">
    <location>
        <begin position="166"/>
        <end position="183"/>
    </location>
</feature>
<dbReference type="InterPro" id="IPR051533">
    <property type="entry name" value="WaaL-like"/>
</dbReference>
<protein>
    <recommendedName>
        <fullName evidence="6">O-antigen ligase-related domain-containing protein</fullName>
    </recommendedName>
</protein>
<evidence type="ECO:0000256" key="5">
    <source>
        <dbReference type="SAM" id="Phobius"/>
    </source>
</evidence>
<feature type="domain" description="O-antigen ligase-related" evidence="6">
    <location>
        <begin position="218"/>
        <end position="352"/>
    </location>
</feature>
<keyword evidence="4 5" id="KW-0472">Membrane</keyword>
<feature type="transmembrane region" description="Helical" evidence="5">
    <location>
        <begin position="7"/>
        <end position="27"/>
    </location>
</feature>
<keyword evidence="3 5" id="KW-1133">Transmembrane helix</keyword>
<evidence type="ECO:0000256" key="3">
    <source>
        <dbReference type="ARBA" id="ARBA00022989"/>
    </source>
</evidence>
<evidence type="ECO:0000256" key="1">
    <source>
        <dbReference type="ARBA" id="ARBA00004141"/>
    </source>
</evidence>
<gene>
    <name evidence="7" type="ORF">DC3_32400</name>
</gene>
<feature type="transmembrane region" description="Helical" evidence="5">
    <location>
        <begin position="391"/>
        <end position="409"/>
    </location>
</feature>
<accession>A0A511N459</accession>
<dbReference type="Pfam" id="PF04932">
    <property type="entry name" value="Wzy_C"/>
    <property type="match status" value="1"/>
</dbReference>
<dbReference type="PANTHER" id="PTHR37422:SF13">
    <property type="entry name" value="LIPOPOLYSACCHARIDE BIOSYNTHESIS PROTEIN PA4999-RELATED"/>
    <property type="match status" value="1"/>
</dbReference>
<dbReference type="PANTHER" id="PTHR37422">
    <property type="entry name" value="TEICHURONIC ACID BIOSYNTHESIS PROTEIN TUAE"/>
    <property type="match status" value="1"/>
</dbReference>
<dbReference type="GO" id="GO:0016020">
    <property type="term" value="C:membrane"/>
    <property type="evidence" value="ECO:0007669"/>
    <property type="project" value="UniProtKB-SubCell"/>
</dbReference>
<dbReference type="InterPro" id="IPR007016">
    <property type="entry name" value="O-antigen_ligase-rel_domated"/>
</dbReference>
<evidence type="ECO:0000313" key="8">
    <source>
        <dbReference type="Proteomes" id="UP000321306"/>
    </source>
</evidence>
<keyword evidence="2 5" id="KW-0812">Transmembrane</keyword>
<comment type="caution">
    <text evidence="7">The sequence shown here is derived from an EMBL/GenBank/DDBJ whole genome shotgun (WGS) entry which is preliminary data.</text>
</comment>
<name>A0A511N459_DEIC1</name>
<dbReference type="EMBL" id="BJXB01000014">
    <property type="protein sequence ID" value="GEM47605.1"/>
    <property type="molecule type" value="Genomic_DNA"/>
</dbReference>
<dbReference type="RefSeq" id="WP_146885988.1">
    <property type="nucleotide sequence ID" value="NZ_BJXB01000014.1"/>
</dbReference>
<dbReference type="OrthoDB" id="66665at2"/>
<feature type="transmembrane region" description="Helical" evidence="5">
    <location>
        <begin position="33"/>
        <end position="54"/>
    </location>
</feature>
<feature type="transmembrane region" description="Helical" evidence="5">
    <location>
        <begin position="61"/>
        <end position="78"/>
    </location>
</feature>
<feature type="transmembrane region" description="Helical" evidence="5">
    <location>
        <begin position="367"/>
        <end position="385"/>
    </location>
</feature>
<feature type="transmembrane region" description="Helical" evidence="5">
    <location>
        <begin position="211"/>
        <end position="229"/>
    </location>
</feature>
<evidence type="ECO:0000256" key="4">
    <source>
        <dbReference type="ARBA" id="ARBA00023136"/>
    </source>
</evidence>
<sequence length="430" mass="47212">MNVLHGILSALALLFSLVAIFVAPLTLGGVEGWGAAVVIGVGGITLVLTALAVLTDPNPRVNFWWALPLLALLLWIWITVFQGSYRIEGFRWAALWTAILGTAFSVHYLGSRYVGLYLGSFLLSAVVVLVYAYLQTTGFELPLFKNVYSETSVQLITSTYYNPSHLSGYLLLVSAITTGLVVFRRPDFVTPIALIILVASQWINLKTDSSSIPIVIGMIPLTLVVWLGLRFPRTAPFLLVTGILALTGMGSFLFSSAGQAFYEQNKRTIGLTNTWQGFLKPRQHVWSYGIRVWQDHPIVGVGIGQFGVVSPNYRRDSSQTKTPIDQKYVNYTHNDILQIGSELGVVGVILFLLLLLASVLQKNHHRFLTGMAVVMVVGYLLTGIFDSHVTAIPSTMLAFYAFLGLAVPARQDSLTEDSGTISRNKLRTET</sequence>
<feature type="transmembrane region" description="Helical" evidence="5">
    <location>
        <begin position="90"/>
        <end position="109"/>
    </location>
</feature>
<evidence type="ECO:0000313" key="7">
    <source>
        <dbReference type="EMBL" id="GEM47605.1"/>
    </source>
</evidence>
<keyword evidence="8" id="KW-1185">Reference proteome</keyword>
<proteinExistence type="predicted"/>
<reference evidence="7 8" key="1">
    <citation type="submission" date="2019-07" db="EMBL/GenBank/DDBJ databases">
        <title>Whole genome shotgun sequence of Deinococcus cellulosilyticus NBRC 106333.</title>
        <authorList>
            <person name="Hosoyama A."/>
            <person name="Uohara A."/>
            <person name="Ohji S."/>
            <person name="Ichikawa N."/>
        </authorList>
    </citation>
    <scope>NUCLEOTIDE SEQUENCE [LARGE SCALE GENOMIC DNA]</scope>
    <source>
        <strain evidence="7 8">NBRC 106333</strain>
    </source>
</reference>
<feature type="transmembrane region" description="Helical" evidence="5">
    <location>
        <begin position="236"/>
        <end position="257"/>
    </location>
</feature>
<dbReference type="Proteomes" id="UP000321306">
    <property type="component" value="Unassembled WGS sequence"/>
</dbReference>
<feature type="transmembrane region" description="Helical" evidence="5">
    <location>
        <begin position="336"/>
        <end position="360"/>
    </location>
</feature>
<comment type="subcellular location">
    <subcellularLocation>
        <location evidence="1">Membrane</location>
        <topology evidence="1">Multi-pass membrane protein</topology>
    </subcellularLocation>
</comment>
<feature type="transmembrane region" description="Helical" evidence="5">
    <location>
        <begin position="116"/>
        <end position="134"/>
    </location>
</feature>
<organism evidence="7 8">
    <name type="scientific">Deinococcus cellulosilyticus (strain DSM 18568 / NBRC 106333 / KACC 11606 / 5516J-15)</name>
    <dbReference type="NCBI Taxonomy" id="1223518"/>
    <lineage>
        <taxon>Bacteria</taxon>
        <taxon>Thermotogati</taxon>
        <taxon>Deinococcota</taxon>
        <taxon>Deinococci</taxon>
        <taxon>Deinococcales</taxon>
        <taxon>Deinococcaceae</taxon>
        <taxon>Deinococcus</taxon>
    </lineage>
</organism>
<feature type="transmembrane region" description="Helical" evidence="5">
    <location>
        <begin position="188"/>
        <end position="205"/>
    </location>
</feature>